<dbReference type="EMBL" id="CP002098">
    <property type="protein sequence ID" value="ADM27061.1"/>
    <property type="molecule type" value="Genomic_DNA"/>
</dbReference>
<dbReference type="NCBIfam" id="NF006333">
    <property type="entry name" value="PRK08563.1"/>
    <property type="match status" value="1"/>
</dbReference>
<dbReference type="GO" id="GO:0000428">
    <property type="term" value="C:DNA-directed RNA polymerase complex"/>
    <property type="evidence" value="ECO:0007669"/>
    <property type="project" value="UniProtKB-KW"/>
</dbReference>
<dbReference type="Proteomes" id="UP000001304">
    <property type="component" value="Chromosome"/>
</dbReference>
<dbReference type="InterPro" id="IPR045113">
    <property type="entry name" value="Rpb7-like"/>
</dbReference>
<dbReference type="BioCyc" id="IAGG583356:GHAH-222-MONOMER"/>
<sequence>MFRVYKLRDVVRIDPSKLDREIEEVAFEELRKRYEGLKDRNLGIVLAITNIKVDPIGYIPMGDGAPYHRVEFDVLTYVPIVGEIVEGIVETIGRMGITIRIGPIEGFVHISQISDDEVRYDPVSNTLICKNTKRVISQGDIVRARITTVSLGPQQRLPRINMTMKQPYLGKLEWIESSSKKS</sequence>
<dbReference type="InterPro" id="IPR046399">
    <property type="entry name" value="RNApol_Rpo7"/>
</dbReference>
<dbReference type="NCBIfam" id="TIGR00448">
    <property type="entry name" value="rpoE"/>
    <property type="match status" value="1"/>
</dbReference>
<evidence type="ECO:0000256" key="1">
    <source>
        <dbReference type="ARBA" id="ARBA00009307"/>
    </source>
</evidence>
<protein>
    <recommendedName>
        <fullName evidence="4">DNA-directed RNA polymerase subunit Rpo7</fullName>
        <ecNumber evidence="4">2.7.7.6</ecNumber>
    </recommendedName>
    <alternativeName>
        <fullName evidence="4">DNA-directed RNA polymerase subunit E</fullName>
    </alternativeName>
</protein>
<keyword evidence="2 4" id="KW-0240">DNA-directed RNA polymerase</keyword>
<keyword evidence="3 4" id="KW-0804">Transcription</keyword>
<comment type="function">
    <text evidence="4">DNA-dependent RNA polymerase (RNAP) catalyzes the transcription of DNA into RNA using the four ribonucleoside triphosphates as substrates.</text>
</comment>
<evidence type="ECO:0000259" key="5">
    <source>
        <dbReference type="PROSITE" id="PS50126"/>
    </source>
</evidence>
<keyword evidence="7" id="KW-1185">Reference proteome</keyword>
<dbReference type="GO" id="GO:0003899">
    <property type="term" value="F:DNA-directed RNA polymerase activity"/>
    <property type="evidence" value="ECO:0007669"/>
    <property type="project" value="UniProtKB-UniRule"/>
</dbReference>
<dbReference type="SMART" id="SM00316">
    <property type="entry name" value="S1"/>
    <property type="match status" value="1"/>
</dbReference>
<dbReference type="InterPro" id="IPR003029">
    <property type="entry name" value="S1_domain"/>
</dbReference>
<evidence type="ECO:0000256" key="3">
    <source>
        <dbReference type="ARBA" id="ARBA00023163"/>
    </source>
</evidence>
<dbReference type="KEGG" id="iag:Igag_0212"/>
<keyword evidence="4" id="KW-0963">Cytoplasm</keyword>
<keyword evidence="4 6" id="KW-0548">Nucleotidyltransferase</keyword>
<comment type="similarity">
    <text evidence="1 4">Belongs to the eukaryotic RPB7/RPC8 RNA polymerase subunit family.</text>
</comment>
<dbReference type="AlphaFoldDB" id="E0SQB1"/>
<dbReference type="STRING" id="583356.Igag_0212"/>
<gene>
    <name evidence="4" type="primary">rpo7</name>
    <name evidence="4" type="synonym">rpoE</name>
    <name evidence="6" type="ordered locus">Igag_0212</name>
</gene>
<name>E0SQB1_IGNAA</name>
<evidence type="ECO:0000256" key="4">
    <source>
        <dbReference type="HAMAP-Rule" id="MF_00865"/>
    </source>
</evidence>
<dbReference type="Gene3D" id="2.40.50.140">
    <property type="entry name" value="Nucleic acid-binding proteins"/>
    <property type="match status" value="1"/>
</dbReference>
<dbReference type="GO" id="GO:0005737">
    <property type="term" value="C:cytoplasm"/>
    <property type="evidence" value="ECO:0007669"/>
    <property type="project" value="UniProtKB-SubCell"/>
</dbReference>
<dbReference type="EC" id="2.7.7.6" evidence="4"/>
<organism evidence="6 7">
    <name type="scientific">Ignisphaera aggregans (strain DSM 17230 / JCM 13409 / AQ1.S1)</name>
    <dbReference type="NCBI Taxonomy" id="583356"/>
    <lineage>
        <taxon>Archaea</taxon>
        <taxon>Thermoproteota</taxon>
        <taxon>Thermoprotei</taxon>
        <taxon>Desulfurococcales</taxon>
        <taxon>Desulfurococcaceae</taxon>
        <taxon>Ignisphaera</taxon>
    </lineage>
</organism>
<dbReference type="Gene3D" id="3.30.1490.120">
    <property type="entry name" value="RNA polymerase Rpb7-like, N-terminal domain"/>
    <property type="match status" value="1"/>
</dbReference>
<evidence type="ECO:0000313" key="7">
    <source>
        <dbReference type="Proteomes" id="UP000001304"/>
    </source>
</evidence>
<comment type="domain">
    <text evidence="4">Forms 2 domains with an elongated structure; Rpo4 packs into the hinge region between the 2 domains.</text>
</comment>
<dbReference type="CDD" id="cd04331">
    <property type="entry name" value="RNAP_E_N"/>
    <property type="match status" value="1"/>
</dbReference>
<dbReference type="SUPFAM" id="SSF50249">
    <property type="entry name" value="Nucleic acid-binding proteins"/>
    <property type="match status" value="1"/>
</dbReference>
<dbReference type="Pfam" id="PF03876">
    <property type="entry name" value="SHS2_Rpb7-N"/>
    <property type="match status" value="1"/>
</dbReference>
<accession>E0SQB1</accession>
<reference evidence="6 7" key="1">
    <citation type="journal article" date="2010" name="Stand. Genomic Sci.">
        <title>Complete genome sequence of Ignisphaera aggregans type strain (AQ1.S1).</title>
        <authorList>
            <person name="Goker M."/>
            <person name="Held B."/>
            <person name="Lapidus A."/>
            <person name="Nolan M."/>
            <person name="Spring S."/>
            <person name="Yasawong M."/>
            <person name="Lucas S."/>
            <person name="Glavina Del Rio T."/>
            <person name="Tice H."/>
            <person name="Cheng J.F."/>
            <person name="Goodwin L."/>
            <person name="Tapia R."/>
            <person name="Pitluck S."/>
            <person name="Liolios K."/>
            <person name="Ivanova N."/>
            <person name="Mavromatis K."/>
            <person name="Mikhailova N."/>
            <person name="Pati A."/>
            <person name="Chen A."/>
            <person name="Palaniappan K."/>
            <person name="Brambilla E."/>
            <person name="Land M."/>
            <person name="Hauser L."/>
            <person name="Chang Y.J."/>
            <person name="Jeffries C.D."/>
            <person name="Brettin T."/>
            <person name="Detter J.C."/>
            <person name="Han C."/>
            <person name="Rohde M."/>
            <person name="Sikorski J."/>
            <person name="Woyke T."/>
            <person name="Bristow J."/>
            <person name="Eisen J.A."/>
            <person name="Markowitz V."/>
            <person name="Hugenholtz P."/>
            <person name="Kyrpides N.C."/>
            <person name="Klenk H.P."/>
        </authorList>
    </citation>
    <scope>NUCLEOTIDE SEQUENCE [LARGE SCALE GENOMIC DNA]</scope>
    <source>
        <strain evidence="7">DSM 17230 / JCM 13409 / AQ1.S1</strain>
    </source>
</reference>
<dbReference type="PANTHER" id="PTHR12709:SF4">
    <property type="entry name" value="DNA-DIRECTED RNA POLYMERASE II SUBUNIT RPB7"/>
    <property type="match status" value="1"/>
</dbReference>
<evidence type="ECO:0000256" key="2">
    <source>
        <dbReference type="ARBA" id="ARBA00022478"/>
    </source>
</evidence>
<dbReference type="Pfam" id="PF00575">
    <property type="entry name" value="S1"/>
    <property type="match status" value="1"/>
</dbReference>
<comment type="subcellular location">
    <subcellularLocation>
        <location evidence="4">Cytoplasm</location>
    </subcellularLocation>
</comment>
<dbReference type="InterPro" id="IPR005576">
    <property type="entry name" value="Rpb7-like_N"/>
</dbReference>
<dbReference type="SUPFAM" id="SSF88798">
    <property type="entry name" value="N-terminal, heterodimerisation domain of RBP7 (RpoE)"/>
    <property type="match status" value="1"/>
</dbReference>
<dbReference type="CDD" id="cd04460">
    <property type="entry name" value="S1_RpoE"/>
    <property type="match status" value="1"/>
</dbReference>
<dbReference type="InterPro" id="IPR004519">
    <property type="entry name" value="RNAP_E/RPC8"/>
</dbReference>
<evidence type="ECO:0000313" key="6">
    <source>
        <dbReference type="EMBL" id="ADM27061.1"/>
    </source>
</evidence>
<comment type="subunit">
    <text evidence="4">Part of the RNA polymerase complex. Forms a stalk with Rpo4 that extends from the main structure.</text>
</comment>
<dbReference type="PROSITE" id="PS50126">
    <property type="entry name" value="S1"/>
    <property type="match status" value="1"/>
</dbReference>
<dbReference type="InterPro" id="IPR036898">
    <property type="entry name" value="RNA_pol_Rpb7-like_N_sf"/>
</dbReference>
<dbReference type="PANTHER" id="PTHR12709">
    <property type="entry name" value="DNA-DIRECTED RNA POLYMERASE II, III"/>
    <property type="match status" value="1"/>
</dbReference>
<dbReference type="HAMAP" id="MF_00865">
    <property type="entry name" value="RNApol_arch_Rpo7"/>
    <property type="match status" value="1"/>
</dbReference>
<comment type="catalytic activity">
    <reaction evidence="4">
        <text>RNA(n) + a ribonucleoside 5'-triphosphate = RNA(n+1) + diphosphate</text>
        <dbReference type="Rhea" id="RHEA:21248"/>
        <dbReference type="Rhea" id="RHEA-COMP:14527"/>
        <dbReference type="Rhea" id="RHEA-COMP:17342"/>
        <dbReference type="ChEBI" id="CHEBI:33019"/>
        <dbReference type="ChEBI" id="CHEBI:61557"/>
        <dbReference type="ChEBI" id="CHEBI:140395"/>
        <dbReference type="EC" id="2.7.7.6"/>
    </reaction>
</comment>
<dbReference type="HOGENOM" id="CLU_117966_0_0_2"/>
<feature type="domain" description="S1 motif" evidence="5">
    <location>
        <begin position="82"/>
        <end position="165"/>
    </location>
</feature>
<dbReference type="GO" id="GO:0003677">
    <property type="term" value="F:DNA binding"/>
    <property type="evidence" value="ECO:0007669"/>
    <property type="project" value="InterPro"/>
</dbReference>
<dbReference type="InterPro" id="IPR012340">
    <property type="entry name" value="NA-bd_OB-fold"/>
</dbReference>
<dbReference type="GO" id="GO:0006352">
    <property type="term" value="P:DNA-templated transcription initiation"/>
    <property type="evidence" value="ECO:0007669"/>
    <property type="project" value="InterPro"/>
</dbReference>
<proteinExistence type="inferred from homology"/>
<keyword evidence="4 6" id="KW-0808">Transferase</keyword>